<sequence length="144" mass="16704">LLFILFISANNYPRCVFYNLTPSRFPSELQVSARFVIQSDDLHNVCPIHFQPHFLISSSTQSWFILSHSKLLLLVSSQRTLSILRRQLFINTFIFLMMVVVVLQVSTPYSITILKFVLKIVTLILVDSCFEFHVFFNCRNAAQV</sequence>
<evidence type="ECO:0000313" key="2">
    <source>
        <dbReference type="WBParaSite" id="SCUD_0000819301-mRNA-1"/>
    </source>
</evidence>
<keyword evidence="1" id="KW-1133">Transmembrane helix</keyword>
<protein>
    <submittedName>
        <fullName evidence="2">Product</fullName>
    </submittedName>
</protein>
<dbReference type="AlphaFoldDB" id="A0A183JZN5"/>
<accession>A0A183JZN5</accession>
<evidence type="ECO:0000256" key="1">
    <source>
        <dbReference type="SAM" id="Phobius"/>
    </source>
</evidence>
<proteinExistence type="predicted"/>
<feature type="transmembrane region" description="Helical" evidence="1">
    <location>
        <begin position="88"/>
        <end position="107"/>
    </location>
</feature>
<reference evidence="2" key="1">
    <citation type="submission" date="2016-06" db="UniProtKB">
        <authorList>
            <consortium name="WormBaseParasite"/>
        </authorList>
    </citation>
    <scope>IDENTIFICATION</scope>
</reference>
<name>A0A183JZN5_9TREM</name>
<dbReference type="WBParaSite" id="SCUD_0000819301-mRNA-1">
    <property type="protein sequence ID" value="SCUD_0000819301-mRNA-1"/>
    <property type="gene ID" value="SCUD_0000819301"/>
</dbReference>
<keyword evidence="1" id="KW-0812">Transmembrane</keyword>
<keyword evidence="1" id="KW-0472">Membrane</keyword>
<organism evidence="2">
    <name type="scientific">Schistosoma curassoni</name>
    <dbReference type="NCBI Taxonomy" id="6186"/>
    <lineage>
        <taxon>Eukaryota</taxon>
        <taxon>Metazoa</taxon>
        <taxon>Spiralia</taxon>
        <taxon>Lophotrochozoa</taxon>
        <taxon>Platyhelminthes</taxon>
        <taxon>Trematoda</taxon>
        <taxon>Digenea</taxon>
        <taxon>Strigeidida</taxon>
        <taxon>Schistosomatoidea</taxon>
        <taxon>Schistosomatidae</taxon>
        <taxon>Schistosoma</taxon>
    </lineage>
</organism>